<protein>
    <submittedName>
        <fullName evidence="2">Uncharacterized protein</fullName>
    </submittedName>
</protein>
<accession>A0A5J5EE21</accession>
<sequence length="262" mass="28806">MAPLTPSDRRLFSAALTLTPAETHSMPAHLLHSGTSSNSSGSCATHAPLNQPLLASLASRLLLEAQLKLPQLLAALALPRLPRKRLPPLLRLARAYSALAERVDRGACVGCAVAAVAVDEDCLFALEAGAKVWRRDRSALERWRLVWAAHASPRFLAETDYVAHAVRRVLRALRRARACVCCAAEPPAAQWSAGVRYSLPGNPFWMPERGVAYVELPAPEKGDEQQQQQQLEDSPPPLPQVDHEAVYTAHREARKGWWRFSV</sequence>
<dbReference type="InParanoid" id="A0A5J5EE21"/>
<evidence type="ECO:0000313" key="3">
    <source>
        <dbReference type="Proteomes" id="UP000326924"/>
    </source>
</evidence>
<dbReference type="AlphaFoldDB" id="A0A5J5EE21"/>
<reference evidence="2 3" key="1">
    <citation type="submission" date="2019-09" db="EMBL/GenBank/DDBJ databases">
        <title>Draft genome of the ectomycorrhizal ascomycete Sphaerosporella brunnea.</title>
        <authorList>
            <consortium name="DOE Joint Genome Institute"/>
            <person name="Benucci G.M."/>
            <person name="Marozzi G."/>
            <person name="Antonielli L."/>
            <person name="Sanchez S."/>
            <person name="Marco P."/>
            <person name="Wang X."/>
            <person name="Falini L.B."/>
            <person name="Barry K."/>
            <person name="Haridas S."/>
            <person name="Lipzen A."/>
            <person name="Labutti K."/>
            <person name="Grigoriev I.V."/>
            <person name="Murat C."/>
            <person name="Martin F."/>
            <person name="Albertini E."/>
            <person name="Donnini D."/>
            <person name="Bonito G."/>
        </authorList>
    </citation>
    <scope>NUCLEOTIDE SEQUENCE [LARGE SCALE GENOMIC DNA]</scope>
    <source>
        <strain evidence="2 3">Sb_GMNB300</strain>
    </source>
</reference>
<dbReference type="EMBL" id="VXIS01000392">
    <property type="protein sequence ID" value="KAA8893892.1"/>
    <property type="molecule type" value="Genomic_DNA"/>
</dbReference>
<dbReference type="Proteomes" id="UP000326924">
    <property type="component" value="Unassembled WGS sequence"/>
</dbReference>
<organism evidence="2 3">
    <name type="scientific">Sphaerosporella brunnea</name>
    <dbReference type="NCBI Taxonomy" id="1250544"/>
    <lineage>
        <taxon>Eukaryota</taxon>
        <taxon>Fungi</taxon>
        <taxon>Dikarya</taxon>
        <taxon>Ascomycota</taxon>
        <taxon>Pezizomycotina</taxon>
        <taxon>Pezizomycetes</taxon>
        <taxon>Pezizales</taxon>
        <taxon>Pyronemataceae</taxon>
        <taxon>Sphaerosporella</taxon>
    </lineage>
</organism>
<comment type="caution">
    <text evidence="2">The sequence shown here is derived from an EMBL/GenBank/DDBJ whole genome shotgun (WGS) entry which is preliminary data.</text>
</comment>
<name>A0A5J5EE21_9PEZI</name>
<evidence type="ECO:0000256" key="1">
    <source>
        <dbReference type="SAM" id="MobiDB-lite"/>
    </source>
</evidence>
<gene>
    <name evidence="2" type="ORF">FN846DRAFT_976947</name>
</gene>
<feature type="region of interest" description="Disordered" evidence="1">
    <location>
        <begin position="220"/>
        <end position="240"/>
    </location>
</feature>
<keyword evidence="3" id="KW-1185">Reference proteome</keyword>
<evidence type="ECO:0000313" key="2">
    <source>
        <dbReference type="EMBL" id="KAA8893892.1"/>
    </source>
</evidence>
<proteinExistence type="predicted"/>